<protein>
    <submittedName>
        <fullName evidence="1">Uncharacterized protein</fullName>
    </submittedName>
</protein>
<comment type="caution">
    <text evidence="1">The sequence shown here is derived from an EMBL/GenBank/DDBJ whole genome shotgun (WGS) entry which is preliminary data.</text>
</comment>
<name>A0A0K8NUE2_PISS1</name>
<evidence type="ECO:0000313" key="1">
    <source>
        <dbReference type="EMBL" id="GAP34007.1"/>
    </source>
</evidence>
<organism evidence="1 2">
    <name type="scientific">Piscinibacter sakaiensis</name>
    <name type="common">Ideonella sakaiensis</name>
    <dbReference type="NCBI Taxonomy" id="1547922"/>
    <lineage>
        <taxon>Bacteria</taxon>
        <taxon>Pseudomonadati</taxon>
        <taxon>Pseudomonadota</taxon>
        <taxon>Betaproteobacteria</taxon>
        <taxon>Burkholderiales</taxon>
        <taxon>Sphaerotilaceae</taxon>
        <taxon>Piscinibacter</taxon>
    </lineage>
</organism>
<reference evidence="1 2" key="2">
    <citation type="journal article" date="2016" name="Science">
        <title>A bacterium that degrades and assimilates poly(ethylene terephthalate).</title>
        <authorList>
            <person name="Yoshida S."/>
            <person name="Hiraga K."/>
            <person name="Takehana T."/>
            <person name="Taniguchi I."/>
            <person name="Yamaji H."/>
            <person name="Maeda Y."/>
            <person name="Toyohara K."/>
            <person name="Miyamoto K."/>
            <person name="Kimura Y."/>
            <person name="Oda K."/>
        </authorList>
    </citation>
    <scope>NUCLEOTIDE SEQUENCE [LARGE SCALE GENOMIC DNA]</scope>
    <source>
        <strain evidence="2">NBRC 110686 / TISTR 2288 / 201-F6</strain>
    </source>
</reference>
<gene>
    <name evidence="1" type="ORF">ISF6_3433</name>
</gene>
<sequence>MGRGGHGRAPCLGDLRSIDRLNIDRSGRGLSSFSEQVGVCGSFVVEARQGKGVATLAGWGHVISVMWREHTPPWGA</sequence>
<proteinExistence type="predicted"/>
<accession>A0A0K8NUE2</accession>
<reference evidence="2" key="1">
    <citation type="submission" date="2015-07" db="EMBL/GenBank/DDBJ databases">
        <title>Discovery of a poly(ethylene terephthalate assimilation.</title>
        <authorList>
            <person name="Yoshida S."/>
            <person name="Hiraga K."/>
            <person name="Takehana T."/>
            <person name="Taniguchi I."/>
            <person name="Yamaji H."/>
            <person name="Maeda Y."/>
            <person name="Toyohara K."/>
            <person name="Miyamoto K."/>
            <person name="Kimura Y."/>
            <person name="Oda K."/>
        </authorList>
    </citation>
    <scope>NUCLEOTIDE SEQUENCE [LARGE SCALE GENOMIC DNA]</scope>
    <source>
        <strain evidence="2">NBRC 110686 / TISTR 2288 / 201-F6</strain>
    </source>
</reference>
<keyword evidence="2" id="KW-1185">Reference proteome</keyword>
<dbReference type="Proteomes" id="UP000037660">
    <property type="component" value="Unassembled WGS sequence"/>
</dbReference>
<evidence type="ECO:0000313" key="2">
    <source>
        <dbReference type="Proteomes" id="UP000037660"/>
    </source>
</evidence>
<dbReference type="AlphaFoldDB" id="A0A0K8NUE2"/>
<dbReference type="EMBL" id="BBYR01000005">
    <property type="protein sequence ID" value="GAP34007.1"/>
    <property type="molecule type" value="Genomic_DNA"/>
</dbReference>